<accession>A0A975P1M8</accession>
<keyword evidence="2 6" id="KW-0349">Heme</keyword>
<keyword evidence="9" id="KW-1185">Reference proteome</keyword>
<keyword evidence="6" id="KW-0472">Membrane</keyword>
<keyword evidence="4 6" id="KW-0732">Signal</keyword>
<dbReference type="EMBL" id="CP076136">
    <property type="protein sequence ID" value="QWG24761.1"/>
    <property type="molecule type" value="Genomic_DNA"/>
</dbReference>
<protein>
    <recommendedName>
        <fullName evidence="6">Cytochrome c-type biogenesis protein</fullName>
    </recommendedName>
</protein>
<dbReference type="RefSeq" id="WP_215605504.1">
    <property type="nucleotide sequence ID" value="NZ_CP076136.1"/>
</dbReference>
<feature type="signal peptide" evidence="6">
    <location>
        <begin position="1"/>
        <end position="29"/>
    </location>
</feature>
<feature type="domain" description="CcmH/CycL/Ccl2/NrfF N-terminal" evidence="7">
    <location>
        <begin position="18"/>
        <end position="160"/>
    </location>
</feature>
<dbReference type="AlphaFoldDB" id="A0A975P1M8"/>
<name>A0A975P1M8_9BRAD</name>
<dbReference type="Gene3D" id="1.10.8.640">
    <property type="entry name" value="Cytochrome C biogenesis protein"/>
    <property type="match status" value="1"/>
</dbReference>
<dbReference type="PANTHER" id="PTHR47870:SF4">
    <property type="entry name" value="CYTOCHROME C-TYPE BIOGENESIS PROTEIN CYCH"/>
    <property type="match status" value="1"/>
</dbReference>
<evidence type="ECO:0000313" key="9">
    <source>
        <dbReference type="Proteomes" id="UP000676951"/>
    </source>
</evidence>
<evidence type="ECO:0000256" key="1">
    <source>
        <dbReference type="ARBA" id="ARBA00010342"/>
    </source>
</evidence>
<comment type="function">
    <text evidence="6">Possible subunit of a heme lyase.</text>
</comment>
<dbReference type="CDD" id="cd16378">
    <property type="entry name" value="CcmH_N"/>
    <property type="match status" value="1"/>
</dbReference>
<dbReference type="GO" id="GO:0046872">
    <property type="term" value="F:metal ion binding"/>
    <property type="evidence" value="ECO:0007669"/>
    <property type="project" value="UniProtKB-KW"/>
</dbReference>
<dbReference type="InterPro" id="IPR005616">
    <property type="entry name" value="CcmH/CycL/Ccl2/NrfF_N"/>
</dbReference>
<dbReference type="Pfam" id="PF03918">
    <property type="entry name" value="CcmH"/>
    <property type="match status" value="1"/>
</dbReference>
<dbReference type="GO" id="GO:0005886">
    <property type="term" value="C:plasma membrane"/>
    <property type="evidence" value="ECO:0007669"/>
    <property type="project" value="TreeGrafter"/>
</dbReference>
<organism evidence="8 9">
    <name type="scientific">Bradyrhizobium sediminis</name>
    <dbReference type="NCBI Taxonomy" id="2840469"/>
    <lineage>
        <taxon>Bacteria</taxon>
        <taxon>Pseudomonadati</taxon>
        <taxon>Pseudomonadota</taxon>
        <taxon>Alphaproteobacteria</taxon>
        <taxon>Hyphomicrobiales</taxon>
        <taxon>Nitrobacteraceae</taxon>
        <taxon>Bradyrhizobium</taxon>
    </lineage>
</organism>
<evidence type="ECO:0000256" key="4">
    <source>
        <dbReference type="ARBA" id="ARBA00022729"/>
    </source>
</evidence>
<comment type="similarity">
    <text evidence="1 6">Belongs to the CcmH/CycL/Ccl2/NrfF family.</text>
</comment>
<feature type="transmembrane region" description="Helical" evidence="6">
    <location>
        <begin position="113"/>
        <end position="131"/>
    </location>
</feature>
<keyword evidence="6" id="KW-1133">Transmembrane helix</keyword>
<dbReference type="Proteomes" id="UP000676951">
    <property type="component" value="Chromosome"/>
</dbReference>
<evidence type="ECO:0000259" key="7">
    <source>
        <dbReference type="Pfam" id="PF03918"/>
    </source>
</evidence>
<dbReference type="InterPro" id="IPR038297">
    <property type="entry name" value="CcmH/CycL/NrfF/Ccl2_sf"/>
</dbReference>
<gene>
    <name evidence="8" type="ORF">KMZ93_07685</name>
</gene>
<keyword evidence="3 6" id="KW-0479">Metal-binding</keyword>
<keyword evidence="6" id="KW-0812">Transmembrane</keyword>
<dbReference type="PANTHER" id="PTHR47870">
    <property type="entry name" value="CYTOCHROME C-TYPE BIOGENESIS PROTEIN CCMH"/>
    <property type="match status" value="1"/>
</dbReference>
<evidence type="ECO:0000256" key="2">
    <source>
        <dbReference type="ARBA" id="ARBA00022617"/>
    </source>
</evidence>
<evidence type="ECO:0000256" key="6">
    <source>
        <dbReference type="RuleBase" id="RU364112"/>
    </source>
</evidence>
<feature type="chain" id="PRO_5038171402" description="Cytochrome c-type biogenesis protein" evidence="6">
    <location>
        <begin position="30"/>
        <end position="165"/>
    </location>
</feature>
<evidence type="ECO:0000313" key="8">
    <source>
        <dbReference type="EMBL" id="QWG24761.1"/>
    </source>
</evidence>
<proteinExistence type="inferred from homology"/>
<reference evidence="8 9" key="1">
    <citation type="submission" date="2021-06" db="EMBL/GenBank/DDBJ databases">
        <title>Bradyrhizobium sp. S2-11-4 Genome sequencing.</title>
        <authorList>
            <person name="Jin L."/>
        </authorList>
    </citation>
    <scope>NUCLEOTIDE SEQUENCE [LARGE SCALE GENOMIC DNA]</scope>
    <source>
        <strain evidence="8 9">S2-11-4</strain>
    </source>
</reference>
<keyword evidence="5 6" id="KW-0408">Iron</keyword>
<dbReference type="InterPro" id="IPR051263">
    <property type="entry name" value="C-type_cytochrome_biogenesis"/>
</dbReference>
<evidence type="ECO:0000256" key="3">
    <source>
        <dbReference type="ARBA" id="ARBA00022723"/>
    </source>
</evidence>
<evidence type="ECO:0000256" key="5">
    <source>
        <dbReference type="ARBA" id="ARBA00023004"/>
    </source>
</evidence>
<sequence>MTMILWMSASRAFLGMLVASAVFVSLAHAVTPDEVLRDPALEGRARAISQLLRCVVCQNQSIDDSNAPLARDLRVIVRERLVSGDTDKQAIDFIVGRYGNFVLLKPPMQLDTLALWIGPALFLLIAALGFVRYLRKRSADQAAEVPAALTTIEQDRVSELFSGRS</sequence>